<keyword evidence="8" id="KW-1185">Reference proteome</keyword>
<dbReference type="EMBL" id="WMIE01000047">
    <property type="protein sequence ID" value="MTH80325.1"/>
    <property type="molecule type" value="Genomic_DNA"/>
</dbReference>
<keyword evidence="3 7" id="KW-0808">Transferase</keyword>
<reference evidence="7 8" key="1">
    <citation type="submission" date="2019-11" db="EMBL/GenBank/DDBJ databases">
        <authorList>
            <person name="Dong K."/>
        </authorList>
    </citation>
    <scope>NUCLEOTIDE SEQUENCE [LARGE SCALE GENOMIC DNA]</scope>
    <source>
        <strain evidence="7 8">NBRC 111993</strain>
    </source>
</reference>
<evidence type="ECO:0000259" key="6">
    <source>
        <dbReference type="PROSITE" id="PS51186"/>
    </source>
</evidence>
<dbReference type="PROSITE" id="PS51186">
    <property type="entry name" value="GNAT"/>
    <property type="match status" value="1"/>
</dbReference>
<dbReference type="RefSeq" id="WP_155097673.1">
    <property type="nucleotide sequence ID" value="NZ_WMIE01000047.1"/>
</dbReference>
<proteinExistence type="predicted"/>
<evidence type="ECO:0000256" key="4">
    <source>
        <dbReference type="ARBA" id="ARBA00023315"/>
    </source>
</evidence>
<dbReference type="InterPro" id="IPR000182">
    <property type="entry name" value="GNAT_dom"/>
</dbReference>
<dbReference type="PANTHER" id="PTHR36449:SF1">
    <property type="entry name" value="ACETYLTRANSFERASE"/>
    <property type="match status" value="1"/>
</dbReference>
<evidence type="ECO:0000256" key="1">
    <source>
        <dbReference type="ARBA" id="ARBA00022491"/>
    </source>
</evidence>
<comment type="catalytic activity">
    <reaction evidence="5">
        <text>glycyl-tRNA(Gly) + acetyl-CoA = N-acetylglycyl-tRNA(Gly) + CoA + H(+)</text>
        <dbReference type="Rhea" id="RHEA:81867"/>
        <dbReference type="Rhea" id="RHEA-COMP:9683"/>
        <dbReference type="Rhea" id="RHEA-COMP:19766"/>
        <dbReference type="ChEBI" id="CHEBI:15378"/>
        <dbReference type="ChEBI" id="CHEBI:57287"/>
        <dbReference type="ChEBI" id="CHEBI:57288"/>
        <dbReference type="ChEBI" id="CHEBI:78522"/>
        <dbReference type="ChEBI" id="CHEBI:232036"/>
    </reaction>
</comment>
<dbReference type="Pfam" id="PF00583">
    <property type="entry name" value="Acetyltransf_1"/>
    <property type="match status" value="1"/>
</dbReference>
<keyword evidence="1" id="KW-0678">Repressor</keyword>
<keyword evidence="4" id="KW-0012">Acyltransferase</keyword>
<dbReference type="Gene3D" id="3.40.630.30">
    <property type="match status" value="1"/>
</dbReference>
<protein>
    <submittedName>
        <fullName evidence="7">GNAT family N-acetyltransferase</fullName>
    </submittedName>
</protein>
<dbReference type="InterPro" id="IPR016181">
    <property type="entry name" value="Acyl_CoA_acyltransferase"/>
</dbReference>
<evidence type="ECO:0000256" key="2">
    <source>
        <dbReference type="ARBA" id="ARBA00022649"/>
    </source>
</evidence>
<dbReference type="AlphaFoldDB" id="A0A6L6JGA1"/>
<dbReference type="CDD" id="cd04301">
    <property type="entry name" value="NAT_SF"/>
    <property type="match status" value="1"/>
</dbReference>
<dbReference type="OrthoDB" id="9799147at2"/>
<evidence type="ECO:0000256" key="5">
    <source>
        <dbReference type="ARBA" id="ARBA00049880"/>
    </source>
</evidence>
<evidence type="ECO:0000313" key="7">
    <source>
        <dbReference type="EMBL" id="MTH80325.1"/>
    </source>
</evidence>
<evidence type="ECO:0000256" key="3">
    <source>
        <dbReference type="ARBA" id="ARBA00022679"/>
    </source>
</evidence>
<gene>
    <name evidence="7" type="ORF">GL286_21845</name>
</gene>
<feature type="domain" description="N-acetyltransferase" evidence="6">
    <location>
        <begin position="7"/>
        <end position="169"/>
    </location>
</feature>
<accession>A0A6L6JGA1</accession>
<name>A0A6L6JGA1_9RHOB</name>
<dbReference type="PANTHER" id="PTHR36449">
    <property type="entry name" value="ACETYLTRANSFERASE-RELATED"/>
    <property type="match status" value="1"/>
</dbReference>
<dbReference type="GO" id="GO:0016747">
    <property type="term" value="F:acyltransferase activity, transferring groups other than amino-acyl groups"/>
    <property type="evidence" value="ECO:0007669"/>
    <property type="project" value="InterPro"/>
</dbReference>
<keyword evidence="2" id="KW-1277">Toxin-antitoxin system</keyword>
<dbReference type="Proteomes" id="UP000478183">
    <property type="component" value="Unassembled WGS sequence"/>
</dbReference>
<comment type="caution">
    <text evidence="7">The sequence shown here is derived from an EMBL/GenBank/DDBJ whole genome shotgun (WGS) entry which is preliminary data.</text>
</comment>
<dbReference type="SUPFAM" id="SSF55729">
    <property type="entry name" value="Acyl-CoA N-acyltransferases (Nat)"/>
    <property type="match status" value="1"/>
</dbReference>
<evidence type="ECO:0000313" key="8">
    <source>
        <dbReference type="Proteomes" id="UP000478183"/>
    </source>
</evidence>
<organism evidence="7 8">
    <name type="scientific">Paracoccus aestuariivivens</name>
    <dbReference type="NCBI Taxonomy" id="1820333"/>
    <lineage>
        <taxon>Bacteria</taxon>
        <taxon>Pseudomonadati</taxon>
        <taxon>Pseudomonadota</taxon>
        <taxon>Alphaproteobacteria</taxon>
        <taxon>Rhodobacterales</taxon>
        <taxon>Paracoccaceae</taxon>
        <taxon>Paracoccus</taxon>
    </lineage>
</organism>
<sequence>MSTSETYKISLFNKALHDRSAFSCGLEGIDNWLKNSISDQIKENRLRVYCAVDDNGRVVGFYALNAHSVRPEEAPALAKKGERHEIPAIYLPSIGVDSSCQGNGLGSALMAHAIRKSVEAADQIGAAAIILDVKRDDNLDRRMKFYTDLGFQLLGGSAELRVFLSMKAARLSVEQMKAAQAASLALIK</sequence>